<keyword evidence="1" id="KW-0449">Lipoprotein</keyword>
<dbReference type="KEGG" id="age:AA314_03695"/>
<dbReference type="EMBL" id="CP011509">
    <property type="protein sequence ID" value="AKJ02069.1"/>
    <property type="molecule type" value="Genomic_DNA"/>
</dbReference>
<reference evidence="1 3" key="1">
    <citation type="submission" date="2015-05" db="EMBL/GenBank/DDBJ databases">
        <title>Genome assembly of Archangium gephyra DSM 2261.</title>
        <authorList>
            <person name="Sharma G."/>
            <person name="Subramanian S."/>
        </authorList>
    </citation>
    <scope>NUCLEOTIDE SEQUENCE [LARGE SCALE GENOMIC DNA]</scope>
    <source>
        <strain evidence="1 3">DSM 2261</strain>
    </source>
</reference>
<dbReference type="AlphaFoldDB" id="A0AAC8Q728"/>
<proteinExistence type="predicted"/>
<gene>
    <name evidence="1" type="ORF">AA314_03695</name>
    <name evidence="2" type="ORF">ATI61_103785</name>
</gene>
<dbReference type="RefSeq" id="WP_053066495.1">
    <property type="nucleotide sequence ID" value="NZ_QUMU01000003.1"/>
</dbReference>
<dbReference type="Proteomes" id="UP000035579">
    <property type="component" value="Chromosome"/>
</dbReference>
<evidence type="ECO:0000313" key="1">
    <source>
        <dbReference type="EMBL" id="AKJ02069.1"/>
    </source>
</evidence>
<dbReference type="EMBL" id="QUMU01000003">
    <property type="protein sequence ID" value="REG34871.1"/>
    <property type="molecule type" value="Genomic_DNA"/>
</dbReference>
<organism evidence="1 3">
    <name type="scientific">Archangium gephyra</name>
    <dbReference type="NCBI Taxonomy" id="48"/>
    <lineage>
        <taxon>Bacteria</taxon>
        <taxon>Pseudomonadati</taxon>
        <taxon>Myxococcota</taxon>
        <taxon>Myxococcia</taxon>
        <taxon>Myxococcales</taxon>
        <taxon>Cystobacterineae</taxon>
        <taxon>Archangiaceae</taxon>
        <taxon>Archangium</taxon>
    </lineage>
</organism>
<evidence type="ECO:0000313" key="2">
    <source>
        <dbReference type="EMBL" id="REG34871.1"/>
    </source>
</evidence>
<name>A0AAC8Q728_9BACT</name>
<protein>
    <submittedName>
        <fullName evidence="1">Lipoprotein</fullName>
    </submittedName>
</protein>
<accession>A0AAC8Q728</accession>
<evidence type="ECO:0000313" key="3">
    <source>
        <dbReference type="Proteomes" id="UP000035579"/>
    </source>
</evidence>
<keyword evidence="4" id="KW-1185">Reference proteome</keyword>
<dbReference type="Proteomes" id="UP000256345">
    <property type="component" value="Unassembled WGS sequence"/>
</dbReference>
<evidence type="ECO:0000313" key="4">
    <source>
        <dbReference type="Proteomes" id="UP000256345"/>
    </source>
</evidence>
<reference evidence="2 4" key="2">
    <citation type="submission" date="2018-08" db="EMBL/GenBank/DDBJ databases">
        <title>Genomic Encyclopedia of Archaeal and Bacterial Type Strains, Phase II (KMG-II): from individual species to whole genera.</title>
        <authorList>
            <person name="Goeker M."/>
        </authorList>
    </citation>
    <scope>NUCLEOTIDE SEQUENCE [LARGE SCALE GENOMIC DNA]</scope>
    <source>
        <strain evidence="2 4">DSM 2261</strain>
    </source>
</reference>
<dbReference type="PROSITE" id="PS51257">
    <property type="entry name" value="PROKAR_LIPOPROTEIN"/>
    <property type="match status" value="1"/>
</dbReference>
<sequence>MPKPWLALLGSVWLGACVIVPGRGAPSQYALDSLSNTCLRDPKYCATLAGREIPSGPVQTVGSAVASGAAVLRVLTETTRKELSEELERCANLARSEVLLRYPTQFKDPSPSDAECKQWTEDRKGRRVTWAMRLGTEMHTVALDCATDILNRVRRGGFSLDPCYRYDKKTGKTTFVSCEEVKDLLERGCGDELVGTLRPDVVLHSGNPLDIQAVFDFKFPCVNDNKEAPRWRDYPDTSPHHGCNQGQVYTDALKVEPVLIFPRWGVLP</sequence>